<reference evidence="2 3" key="1">
    <citation type="submission" date="2020-10" db="EMBL/GenBank/DDBJ databases">
        <title>Connecting structure to function with the recovery of over 1000 high-quality activated sludge metagenome-assembled genomes encoding full-length rRNA genes using long-read sequencing.</title>
        <authorList>
            <person name="Singleton C.M."/>
            <person name="Petriglieri F."/>
            <person name="Kristensen J.M."/>
            <person name="Kirkegaard R.H."/>
            <person name="Michaelsen T.Y."/>
            <person name="Andersen M.H."/>
            <person name="Karst S.M."/>
            <person name="Dueholm M.S."/>
            <person name="Nielsen P.H."/>
            <person name="Albertsen M."/>
        </authorList>
    </citation>
    <scope>NUCLEOTIDE SEQUENCE [LARGE SCALE GENOMIC DNA]</scope>
    <source>
        <strain evidence="2">Ribe_18-Q3-R11-54_MAXAC.273</strain>
    </source>
</reference>
<dbReference type="Pfam" id="PF18962">
    <property type="entry name" value="Por_Secre_tail"/>
    <property type="match status" value="1"/>
</dbReference>
<evidence type="ECO:0000313" key="2">
    <source>
        <dbReference type="EMBL" id="MBK9984667.1"/>
    </source>
</evidence>
<comment type="caution">
    <text evidence="2">The sequence shown here is derived from an EMBL/GenBank/DDBJ whole genome shotgun (WGS) entry which is preliminary data.</text>
</comment>
<evidence type="ECO:0000313" key="3">
    <source>
        <dbReference type="Proteomes" id="UP000808337"/>
    </source>
</evidence>
<feature type="domain" description="Secretion system C-terminal sorting" evidence="1">
    <location>
        <begin position="293"/>
        <end position="364"/>
    </location>
</feature>
<dbReference type="AlphaFoldDB" id="A0A9D7SZ74"/>
<dbReference type="EMBL" id="JADKGY010000030">
    <property type="protein sequence ID" value="MBK9984667.1"/>
    <property type="molecule type" value="Genomic_DNA"/>
</dbReference>
<proteinExistence type="predicted"/>
<dbReference type="NCBIfam" id="TIGR04183">
    <property type="entry name" value="Por_Secre_tail"/>
    <property type="match status" value="1"/>
</dbReference>
<organism evidence="2 3">
    <name type="scientific">Candidatus Opimibacter skivensis</name>
    <dbReference type="NCBI Taxonomy" id="2982028"/>
    <lineage>
        <taxon>Bacteria</taxon>
        <taxon>Pseudomonadati</taxon>
        <taxon>Bacteroidota</taxon>
        <taxon>Saprospiria</taxon>
        <taxon>Saprospirales</taxon>
        <taxon>Saprospiraceae</taxon>
        <taxon>Candidatus Opimibacter</taxon>
    </lineage>
</organism>
<dbReference type="InterPro" id="IPR026444">
    <property type="entry name" value="Secre_tail"/>
</dbReference>
<evidence type="ECO:0000259" key="1">
    <source>
        <dbReference type="Pfam" id="PF18962"/>
    </source>
</evidence>
<protein>
    <submittedName>
        <fullName evidence="2">T9SS type A sorting domain-containing protein</fullName>
    </submittedName>
</protein>
<name>A0A9D7SZ74_9BACT</name>
<gene>
    <name evidence="2" type="ORF">IPP15_20270</name>
</gene>
<sequence>MNAIKNKLLLPLLLLLLLLQLPLFSQTMRWIPAPDGSGKCPNQAGGKEQTLSYALEYTPGVSGVLTSYTTGFLVSCTSAGSAVVKNQSRVMISKSREISGCNTMGAVLMNSSGNSGDAVHNRIEAGVPVILHQICLSIPAGESVTVQEDVVTDLTTSIDLGNGLVTTEFPTFETTTIGKPKYDQGKPMRLLDFKGVPAGDFISQLDWSTSKVVNTTHFVIERSTDGNIFAPIGTMEVGEKSDHIKSYQFFDKQALAGDNYYRLMQINSDDKNEYSPVRIVRFSPLTFSVSYTPNPANDYLQVNIQSPTGIKSIRLVDASGHIVMDEKDNNKNFNVRLNVKNLTPGIYTLVVETENDKYADKVVIAH</sequence>
<dbReference type="Proteomes" id="UP000808337">
    <property type="component" value="Unassembled WGS sequence"/>
</dbReference>
<accession>A0A9D7SZ74</accession>